<evidence type="ECO:0000313" key="2">
    <source>
        <dbReference type="EMBL" id="KAF4624247.1"/>
    </source>
</evidence>
<keyword evidence="1" id="KW-0732">Signal</keyword>
<dbReference type="Proteomes" id="UP000566819">
    <property type="component" value="Unassembled WGS sequence"/>
</dbReference>
<feature type="signal peptide" evidence="1">
    <location>
        <begin position="1"/>
        <end position="25"/>
    </location>
</feature>
<sequence length="107" mass="12156">MKFTSTVAIALHALLIVAAPIPNEADVDSIQWKRVANEADVDSIQWKRNEADVDSIQWKRKANEADVDSIQWKRNEADVDSIQWKRSPISPYQREVDAANPRDVLGE</sequence>
<accession>A0A8H4R9P8</accession>
<proteinExistence type="predicted"/>
<organism evidence="2 3">
    <name type="scientific">Cudoniella acicularis</name>
    <dbReference type="NCBI Taxonomy" id="354080"/>
    <lineage>
        <taxon>Eukaryota</taxon>
        <taxon>Fungi</taxon>
        <taxon>Dikarya</taxon>
        <taxon>Ascomycota</taxon>
        <taxon>Pezizomycotina</taxon>
        <taxon>Leotiomycetes</taxon>
        <taxon>Helotiales</taxon>
        <taxon>Tricladiaceae</taxon>
        <taxon>Cudoniella</taxon>
    </lineage>
</organism>
<evidence type="ECO:0000256" key="1">
    <source>
        <dbReference type="SAM" id="SignalP"/>
    </source>
</evidence>
<reference evidence="2 3" key="1">
    <citation type="submission" date="2020-03" db="EMBL/GenBank/DDBJ databases">
        <title>Draft Genome Sequence of Cudoniella acicularis.</title>
        <authorList>
            <person name="Buettner E."/>
            <person name="Kellner H."/>
        </authorList>
    </citation>
    <scope>NUCLEOTIDE SEQUENCE [LARGE SCALE GENOMIC DNA]</scope>
    <source>
        <strain evidence="2 3">DSM 108380</strain>
    </source>
</reference>
<name>A0A8H4R9P8_9HELO</name>
<evidence type="ECO:0000313" key="3">
    <source>
        <dbReference type="Proteomes" id="UP000566819"/>
    </source>
</evidence>
<dbReference type="AlphaFoldDB" id="A0A8H4R9P8"/>
<gene>
    <name evidence="2" type="ORF">G7Y89_g13927</name>
</gene>
<dbReference type="EMBL" id="JAAMPI010001721">
    <property type="protein sequence ID" value="KAF4624247.1"/>
    <property type="molecule type" value="Genomic_DNA"/>
</dbReference>
<feature type="chain" id="PRO_5034023245" evidence="1">
    <location>
        <begin position="26"/>
        <end position="107"/>
    </location>
</feature>
<keyword evidence="3" id="KW-1185">Reference proteome</keyword>
<protein>
    <submittedName>
        <fullName evidence="2">Uncharacterized protein</fullName>
    </submittedName>
</protein>
<comment type="caution">
    <text evidence="2">The sequence shown here is derived from an EMBL/GenBank/DDBJ whole genome shotgun (WGS) entry which is preliminary data.</text>
</comment>